<evidence type="ECO:0000313" key="1">
    <source>
        <dbReference type="EMBL" id="GAA4010664.1"/>
    </source>
</evidence>
<protein>
    <submittedName>
        <fullName evidence="1">Uncharacterized protein</fullName>
    </submittedName>
</protein>
<keyword evidence="2" id="KW-1185">Reference proteome</keyword>
<sequence length="184" mass="20515">MTVPDVYLLALHEPYQTPQHPVPVNATVVHALTLLHPAVPQPDGGRVFRCLTEFPGRVPGEVVPLSTLTFELDGRRLWPQVADWERVVEAVVDIARHQGCDAMPLGLPEATVVALASGPETVHELYYPDGGRAQSGPAERRQHLEEMTGHVRRFVEQGPFWPGANLVARPRQPQVMPYQPYRSR</sequence>
<gene>
    <name evidence="1" type="ORF">GCM10022247_36110</name>
</gene>
<comment type="caution">
    <text evidence="1">The sequence shown here is derived from an EMBL/GenBank/DDBJ whole genome shotgun (WGS) entry which is preliminary data.</text>
</comment>
<dbReference type="Proteomes" id="UP001501747">
    <property type="component" value="Unassembled WGS sequence"/>
</dbReference>
<accession>A0ABP7SET2</accession>
<organism evidence="1 2">
    <name type="scientific">Allokutzneria multivorans</name>
    <dbReference type="NCBI Taxonomy" id="1142134"/>
    <lineage>
        <taxon>Bacteria</taxon>
        <taxon>Bacillati</taxon>
        <taxon>Actinomycetota</taxon>
        <taxon>Actinomycetes</taxon>
        <taxon>Pseudonocardiales</taxon>
        <taxon>Pseudonocardiaceae</taxon>
        <taxon>Allokutzneria</taxon>
    </lineage>
</organism>
<name>A0ABP7SET2_9PSEU</name>
<reference evidence="2" key="1">
    <citation type="journal article" date="2019" name="Int. J. Syst. Evol. Microbiol.">
        <title>The Global Catalogue of Microorganisms (GCM) 10K type strain sequencing project: providing services to taxonomists for standard genome sequencing and annotation.</title>
        <authorList>
            <consortium name="The Broad Institute Genomics Platform"/>
            <consortium name="The Broad Institute Genome Sequencing Center for Infectious Disease"/>
            <person name="Wu L."/>
            <person name="Ma J."/>
        </authorList>
    </citation>
    <scope>NUCLEOTIDE SEQUENCE [LARGE SCALE GENOMIC DNA]</scope>
    <source>
        <strain evidence="2">JCM 17342</strain>
    </source>
</reference>
<dbReference type="EMBL" id="BAABAL010000012">
    <property type="protein sequence ID" value="GAA4010664.1"/>
    <property type="molecule type" value="Genomic_DNA"/>
</dbReference>
<evidence type="ECO:0000313" key="2">
    <source>
        <dbReference type="Proteomes" id="UP001501747"/>
    </source>
</evidence>
<proteinExistence type="predicted"/>
<dbReference type="RefSeq" id="WP_344876193.1">
    <property type="nucleotide sequence ID" value="NZ_BAABAL010000012.1"/>
</dbReference>